<evidence type="ECO:0000256" key="7">
    <source>
        <dbReference type="RuleBase" id="RU003523"/>
    </source>
</evidence>
<dbReference type="GO" id="GO:0009507">
    <property type="term" value="C:chloroplast"/>
    <property type="evidence" value="ECO:0007669"/>
    <property type="project" value="TreeGrafter"/>
</dbReference>
<dbReference type="Proteomes" id="UP001179952">
    <property type="component" value="Unassembled WGS sequence"/>
</dbReference>
<dbReference type="GO" id="GO:0010177">
    <property type="term" value="F:methylthioalkylmalate synthase activity"/>
    <property type="evidence" value="ECO:0007669"/>
    <property type="project" value="UniProtKB-ARBA"/>
</dbReference>
<dbReference type="GO" id="GO:0009098">
    <property type="term" value="P:L-leucine biosynthetic process"/>
    <property type="evidence" value="ECO:0007669"/>
    <property type="project" value="UniProtKB-KW"/>
</dbReference>
<sequence>MAPPLYTPNQIPDPSYVRLLDTTLRDGDQAPGASMTPSQKLDVARLLSSLGVDVIEAGFPASSPNEFEAVRTIAREVGNHPMSPDSDHVPVICASARCTKRDIDVAWEAVREGRWPRVVTFIATSDMHLEHKLRKTREEVVKSATEMVKYVRSLGCQDVGFAAEDAARSDRKFLSHVFEEVIKAGATTITVTDTVGCTLPFEFGELITYLKSNTKGIENVIISTHCHNDIGLSTANTLAGVLAGARQVEVTINGIGERAGNAALEEVVMAMKSRKEVLGGLHTGINSVHILAASKMVSEYTGFHLQPHKAIVGINAFRHESGIHQDGVLKFRKTYEFLSPEDIGLTDVSRIVLGKHSGRHALKSRLKELGYDVNGSELESLFERFIKVAESKKNISDDDIKALITSNHTQSQVKWTLGDVQVTNGTNGSSNGKEEKIFQKCSENLLATATI</sequence>
<gene>
    <name evidence="9" type="ORF">QJS04_geneDACA013246</name>
</gene>
<reference evidence="9" key="1">
    <citation type="journal article" date="2023" name="Nat. Commun.">
        <title>Diploid and tetraploid genomes of Acorus and the evolution of monocots.</title>
        <authorList>
            <person name="Ma L."/>
            <person name="Liu K.W."/>
            <person name="Li Z."/>
            <person name="Hsiao Y.Y."/>
            <person name="Qi Y."/>
            <person name="Fu T."/>
            <person name="Tang G.D."/>
            <person name="Zhang D."/>
            <person name="Sun W.H."/>
            <person name="Liu D.K."/>
            <person name="Li Y."/>
            <person name="Chen G.Z."/>
            <person name="Liu X.D."/>
            <person name="Liao X.Y."/>
            <person name="Jiang Y.T."/>
            <person name="Yu X."/>
            <person name="Hao Y."/>
            <person name="Huang J."/>
            <person name="Zhao X.W."/>
            <person name="Ke S."/>
            <person name="Chen Y.Y."/>
            <person name="Wu W.L."/>
            <person name="Hsu J.L."/>
            <person name="Lin Y.F."/>
            <person name="Huang M.D."/>
            <person name="Li C.Y."/>
            <person name="Huang L."/>
            <person name="Wang Z.W."/>
            <person name="Zhao X."/>
            <person name="Zhong W.Y."/>
            <person name="Peng D.H."/>
            <person name="Ahmad S."/>
            <person name="Lan S."/>
            <person name="Zhang J.S."/>
            <person name="Tsai W.C."/>
            <person name="Van de Peer Y."/>
            <person name="Liu Z.J."/>
        </authorList>
    </citation>
    <scope>NUCLEOTIDE SEQUENCE</scope>
    <source>
        <strain evidence="9">SCP</strain>
    </source>
</reference>
<evidence type="ECO:0000313" key="10">
    <source>
        <dbReference type="Proteomes" id="UP001179952"/>
    </source>
</evidence>
<evidence type="ECO:0000313" key="9">
    <source>
        <dbReference type="EMBL" id="KAK1274315.1"/>
    </source>
</evidence>
<dbReference type="PROSITE" id="PS00816">
    <property type="entry name" value="AIPM_HOMOCIT_SYNTH_2"/>
    <property type="match status" value="1"/>
</dbReference>
<dbReference type="Pfam" id="PF00682">
    <property type="entry name" value="HMGL-like"/>
    <property type="match status" value="1"/>
</dbReference>
<dbReference type="InterPro" id="IPR050073">
    <property type="entry name" value="2-IPM_HCS-like"/>
</dbReference>
<comment type="caution">
    <text evidence="9">The sequence shown here is derived from an EMBL/GenBank/DDBJ whole genome shotgun (WGS) entry which is preliminary data.</text>
</comment>
<keyword evidence="4" id="KW-0028">Amino-acid biosynthesis</keyword>
<organism evidence="9 10">
    <name type="scientific">Acorus gramineus</name>
    <name type="common">Dwarf sweet flag</name>
    <dbReference type="NCBI Taxonomy" id="55184"/>
    <lineage>
        <taxon>Eukaryota</taxon>
        <taxon>Viridiplantae</taxon>
        <taxon>Streptophyta</taxon>
        <taxon>Embryophyta</taxon>
        <taxon>Tracheophyta</taxon>
        <taxon>Spermatophyta</taxon>
        <taxon>Magnoliopsida</taxon>
        <taxon>Liliopsida</taxon>
        <taxon>Acoraceae</taxon>
        <taxon>Acorus</taxon>
    </lineage>
</organism>
<keyword evidence="5 7" id="KW-0808">Transferase</keyword>
<keyword evidence="6" id="KW-0100">Branched-chain amino acid biosynthesis</keyword>
<dbReference type="GO" id="GO:0003852">
    <property type="term" value="F:2-isopropylmalate synthase activity"/>
    <property type="evidence" value="ECO:0007669"/>
    <property type="project" value="UniProtKB-EC"/>
</dbReference>
<evidence type="ECO:0000256" key="2">
    <source>
        <dbReference type="ARBA" id="ARBA00012973"/>
    </source>
</evidence>
<comment type="similarity">
    <text evidence="7">Belongs to the alpha-IPM synthase/homocitrate synthase family.</text>
</comment>
<evidence type="ECO:0000256" key="1">
    <source>
        <dbReference type="ARBA" id="ARBA00004689"/>
    </source>
</evidence>
<dbReference type="PANTHER" id="PTHR10277">
    <property type="entry name" value="HOMOCITRATE SYNTHASE-RELATED"/>
    <property type="match status" value="1"/>
</dbReference>
<dbReference type="PROSITE" id="PS00815">
    <property type="entry name" value="AIPM_HOMOCIT_SYNTH_1"/>
    <property type="match status" value="1"/>
</dbReference>
<dbReference type="FunFam" id="3.20.20.70:FF:000010">
    <property type="entry name" value="2-isopropylmalate synthase"/>
    <property type="match status" value="1"/>
</dbReference>
<keyword evidence="10" id="KW-1185">Reference proteome</keyword>
<dbReference type="PROSITE" id="PS50991">
    <property type="entry name" value="PYR_CT"/>
    <property type="match status" value="1"/>
</dbReference>
<dbReference type="EMBL" id="JAUJYN010000004">
    <property type="protein sequence ID" value="KAK1274315.1"/>
    <property type="molecule type" value="Genomic_DNA"/>
</dbReference>
<proteinExistence type="inferred from homology"/>
<evidence type="ECO:0000256" key="6">
    <source>
        <dbReference type="ARBA" id="ARBA00023304"/>
    </source>
</evidence>
<accession>A0AAV9BD26</accession>
<dbReference type="EC" id="2.3.3.13" evidence="2"/>
<dbReference type="Gene3D" id="1.10.238.260">
    <property type="match status" value="1"/>
</dbReference>
<keyword evidence="3" id="KW-0432">Leucine biosynthesis</keyword>
<dbReference type="Pfam" id="PF22617">
    <property type="entry name" value="HCS_D2"/>
    <property type="match status" value="1"/>
</dbReference>
<dbReference type="NCBIfam" id="NF002086">
    <property type="entry name" value="PRK00915.1-3"/>
    <property type="match status" value="1"/>
</dbReference>
<name>A0AAV9BD26_ACOGR</name>
<dbReference type="InterPro" id="IPR054691">
    <property type="entry name" value="LeuA/HCS_post-cat"/>
</dbReference>
<dbReference type="FunFam" id="1.10.238.260:FF:000001">
    <property type="entry name" value="2-isopropylmalate synthase"/>
    <property type="match status" value="1"/>
</dbReference>
<feature type="domain" description="Pyruvate carboxyltransferase" evidence="8">
    <location>
        <begin position="17"/>
        <end position="291"/>
    </location>
</feature>
<dbReference type="InterPro" id="IPR000891">
    <property type="entry name" value="PYR_CT"/>
</dbReference>
<reference evidence="9" key="2">
    <citation type="submission" date="2023-06" db="EMBL/GenBank/DDBJ databases">
        <authorList>
            <person name="Ma L."/>
            <person name="Liu K.-W."/>
            <person name="Li Z."/>
            <person name="Hsiao Y.-Y."/>
            <person name="Qi Y."/>
            <person name="Fu T."/>
            <person name="Tang G."/>
            <person name="Zhang D."/>
            <person name="Sun W.-H."/>
            <person name="Liu D.-K."/>
            <person name="Li Y."/>
            <person name="Chen G.-Z."/>
            <person name="Liu X.-D."/>
            <person name="Liao X.-Y."/>
            <person name="Jiang Y.-T."/>
            <person name="Yu X."/>
            <person name="Hao Y."/>
            <person name="Huang J."/>
            <person name="Zhao X.-W."/>
            <person name="Ke S."/>
            <person name="Chen Y.-Y."/>
            <person name="Wu W.-L."/>
            <person name="Hsu J.-L."/>
            <person name="Lin Y.-F."/>
            <person name="Huang M.-D."/>
            <person name="Li C.-Y."/>
            <person name="Huang L."/>
            <person name="Wang Z.-W."/>
            <person name="Zhao X."/>
            <person name="Zhong W.-Y."/>
            <person name="Peng D.-H."/>
            <person name="Ahmad S."/>
            <person name="Lan S."/>
            <person name="Zhang J.-S."/>
            <person name="Tsai W.-C."/>
            <person name="Van De Peer Y."/>
            <person name="Liu Z.-J."/>
        </authorList>
    </citation>
    <scope>NUCLEOTIDE SEQUENCE</scope>
    <source>
        <strain evidence="9">SCP</strain>
        <tissue evidence="9">Leaves</tissue>
    </source>
</reference>
<protein>
    <recommendedName>
        <fullName evidence="2">2-isopropylmalate synthase</fullName>
        <ecNumber evidence="2">2.3.3.13</ecNumber>
    </recommendedName>
</protein>
<dbReference type="SUPFAM" id="SSF51569">
    <property type="entry name" value="Aldolase"/>
    <property type="match status" value="1"/>
</dbReference>
<dbReference type="GO" id="GO:0019761">
    <property type="term" value="P:glucosinolate biosynthetic process"/>
    <property type="evidence" value="ECO:0007669"/>
    <property type="project" value="UniProtKB-ARBA"/>
</dbReference>
<dbReference type="InterPro" id="IPR013785">
    <property type="entry name" value="Aldolase_TIM"/>
</dbReference>
<dbReference type="InterPro" id="IPR002034">
    <property type="entry name" value="AIPM/Hcit_synth_CS"/>
</dbReference>
<evidence type="ECO:0000256" key="4">
    <source>
        <dbReference type="ARBA" id="ARBA00022605"/>
    </source>
</evidence>
<evidence type="ECO:0000259" key="8">
    <source>
        <dbReference type="PROSITE" id="PS50991"/>
    </source>
</evidence>
<dbReference type="PANTHER" id="PTHR10277:SF9">
    <property type="entry name" value="2-ISOPROPYLMALATE SYNTHASE 1, CHLOROPLASTIC-RELATED"/>
    <property type="match status" value="1"/>
</dbReference>
<evidence type="ECO:0000256" key="5">
    <source>
        <dbReference type="ARBA" id="ARBA00022679"/>
    </source>
</evidence>
<dbReference type="AlphaFoldDB" id="A0AAV9BD26"/>
<dbReference type="CDD" id="cd07940">
    <property type="entry name" value="DRE_TIM_IPMS"/>
    <property type="match status" value="1"/>
</dbReference>
<dbReference type="Gene3D" id="3.20.20.70">
    <property type="entry name" value="Aldolase class I"/>
    <property type="match status" value="1"/>
</dbReference>
<evidence type="ECO:0000256" key="3">
    <source>
        <dbReference type="ARBA" id="ARBA00022430"/>
    </source>
</evidence>
<comment type="pathway">
    <text evidence="1">Amino-acid biosynthesis; L-leucine biosynthesis; L-leucine from 3-methyl-2-oxobutanoate: step 1/4.</text>
</comment>